<dbReference type="Gene3D" id="3.20.20.70">
    <property type="entry name" value="Aldolase class I"/>
    <property type="match status" value="1"/>
</dbReference>
<comment type="pathway">
    <text evidence="2">Pyrimidine metabolism; UMP biosynthesis via de novo pathway.</text>
</comment>
<keyword evidence="4" id="KW-0288">FMN</keyword>
<gene>
    <name evidence="8" type="ORF">IFJ97_05520</name>
</gene>
<dbReference type="CDD" id="cd04739">
    <property type="entry name" value="DHOD_like"/>
    <property type="match status" value="1"/>
</dbReference>
<dbReference type="Pfam" id="PF01180">
    <property type="entry name" value="DHO_dh"/>
    <property type="match status" value="1"/>
</dbReference>
<evidence type="ECO:0000313" key="9">
    <source>
        <dbReference type="Proteomes" id="UP000598633"/>
    </source>
</evidence>
<keyword evidence="6" id="KW-0560">Oxidoreductase</keyword>
<dbReference type="AlphaFoldDB" id="A0A8J6XZZ6"/>
<keyword evidence="5" id="KW-0665">Pyrimidine biosynthesis</keyword>
<organism evidence="8 9">
    <name type="scientific">Candidatus Sulfomarinibacter kjeldsenii</name>
    <dbReference type="NCBI Taxonomy" id="2885994"/>
    <lineage>
        <taxon>Bacteria</taxon>
        <taxon>Pseudomonadati</taxon>
        <taxon>Acidobacteriota</taxon>
        <taxon>Thermoanaerobaculia</taxon>
        <taxon>Thermoanaerobaculales</taxon>
        <taxon>Candidatus Sulfomarinibacteraceae</taxon>
        <taxon>Candidatus Sulfomarinibacter</taxon>
    </lineage>
</organism>
<evidence type="ECO:0000256" key="6">
    <source>
        <dbReference type="ARBA" id="ARBA00023002"/>
    </source>
</evidence>
<evidence type="ECO:0000256" key="5">
    <source>
        <dbReference type="ARBA" id="ARBA00022975"/>
    </source>
</evidence>
<dbReference type="EMBL" id="JACXWA010000090">
    <property type="protein sequence ID" value="MBD3870803.1"/>
    <property type="molecule type" value="Genomic_DNA"/>
</dbReference>
<dbReference type="GO" id="GO:0006207">
    <property type="term" value="P:'de novo' pyrimidine nucleobase biosynthetic process"/>
    <property type="evidence" value="ECO:0007669"/>
    <property type="project" value="TreeGrafter"/>
</dbReference>
<sequence length="329" mass="35684">MDLKTTYLGLELANPIVSGSCPLGANLDTVRLLEDAGAAAVVMPSLFEEEIMAAATAQMEMESAGAGFAEASSYIPNPEGYHIGPDHYLEHVQGAKEAVSIPIIASINGTSAGGWTRYAKKMEEAGADALELNTYYIATDANEPGSDVEKRTLDIVTAVKEAVSIPIAVKLSPFFSSLANFAKQLQEKGADGLVIFNRFYQPDLDIEELDVVPNLRLSTADELRLRLRWLAILSSQVELSLAATGGAHNAVDVIKATMAGAHSVQMVSALLIHGPEHIKRTLEAVDFWLTEHEYESLRQMQGSMNMSKVPDAAKLTRANYMKMLDSWQQ</sequence>
<dbReference type="InterPro" id="IPR012135">
    <property type="entry name" value="Dihydroorotate_DH_1_2"/>
</dbReference>
<evidence type="ECO:0000259" key="7">
    <source>
        <dbReference type="Pfam" id="PF01180"/>
    </source>
</evidence>
<dbReference type="Proteomes" id="UP000598633">
    <property type="component" value="Unassembled WGS sequence"/>
</dbReference>
<dbReference type="GO" id="GO:0044205">
    <property type="term" value="P:'de novo' UMP biosynthetic process"/>
    <property type="evidence" value="ECO:0007669"/>
    <property type="project" value="UniProtKB-UniPathway"/>
</dbReference>
<dbReference type="UniPathway" id="UPA00070"/>
<evidence type="ECO:0000256" key="4">
    <source>
        <dbReference type="ARBA" id="ARBA00022643"/>
    </source>
</evidence>
<comment type="cofactor">
    <cofactor evidence="1">
        <name>FMN</name>
        <dbReference type="ChEBI" id="CHEBI:58210"/>
    </cofactor>
</comment>
<dbReference type="GO" id="GO:0004152">
    <property type="term" value="F:dihydroorotate dehydrogenase activity"/>
    <property type="evidence" value="ECO:0007669"/>
    <property type="project" value="InterPro"/>
</dbReference>
<feature type="domain" description="Dihydroorotate dehydrogenase catalytic" evidence="7">
    <location>
        <begin position="84"/>
        <end position="282"/>
    </location>
</feature>
<reference evidence="8 9" key="1">
    <citation type="submission" date="2020-08" db="EMBL/GenBank/DDBJ databases">
        <title>Acidobacteriota in marine sediments use diverse sulfur dissimilation pathways.</title>
        <authorList>
            <person name="Wasmund K."/>
        </authorList>
    </citation>
    <scope>NUCLEOTIDE SEQUENCE [LARGE SCALE GENOMIC DNA]</scope>
    <source>
        <strain evidence="8">MAG AM3-A</strain>
    </source>
</reference>
<dbReference type="NCBIfam" id="NF005741">
    <property type="entry name" value="PRK07565.1"/>
    <property type="match status" value="1"/>
</dbReference>
<comment type="caution">
    <text evidence="8">The sequence shown here is derived from an EMBL/GenBank/DDBJ whole genome shotgun (WGS) entry which is preliminary data.</text>
</comment>
<dbReference type="SUPFAM" id="SSF51395">
    <property type="entry name" value="FMN-linked oxidoreductases"/>
    <property type="match status" value="1"/>
</dbReference>
<evidence type="ECO:0000256" key="3">
    <source>
        <dbReference type="ARBA" id="ARBA00022630"/>
    </source>
</evidence>
<dbReference type="PANTHER" id="PTHR48109:SF3">
    <property type="entry name" value="SLL0744 PROTEIN"/>
    <property type="match status" value="1"/>
</dbReference>
<protein>
    <submittedName>
        <fullName evidence="8">Dihydroorotate dehydrogenase-like protein</fullName>
    </submittedName>
</protein>
<name>A0A8J6XZZ6_9BACT</name>
<dbReference type="PIRSF" id="PIRSF000164">
    <property type="entry name" value="DHO_oxidase"/>
    <property type="match status" value="1"/>
</dbReference>
<proteinExistence type="predicted"/>
<dbReference type="GO" id="GO:0005737">
    <property type="term" value="C:cytoplasm"/>
    <property type="evidence" value="ECO:0007669"/>
    <property type="project" value="InterPro"/>
</dbReference>
<evidence type="ECO:0000256" key="1">
    <source>
        <dbReference type="ARBA" id="ARBA00001917"/>
    </source>
</evidence>
<dbReference type="PANTHER" id="PTHR48109">
    <property type="entry name" value="DIHYDROOROTATE DEHYDROGENASE (QUINONE), MITOCHONDRIAL-RELATED"/>
    <property type="match status" value="1"/>
</dbReference>
<dbReference type="InterPro" id="IPR050074">
    <property type="entry name" value="DHO_dehydrogenase"/>
</dbReference>
<evidence type="ECO:0000256" key="2">
    <source>
        <dbReference type="ARBA" id="ARBA00004725"/>
    </source>
</evidence>
<keyword evidence="3" id="KW-0285">Flavoprotein</keyword>
<accession>A0A8J6XZZ6</accession>
<dbReference type="InterPro" id="IPR005720">
    <property type="entry name" value="Dihydroorotate_DH_cat"/>
</dbReference>
<evidence type="ECO:0000313" key="8">
    <source>
        <dbReference type="EMBL" id="MBD3870803.1"/>
    </source>
</evidence>
<dbReference type="InterPro" id="IPR013785">
    <property type="entry name" value="Aldolase_TIM"/>
</dbReference>